<dbReference type="Proteomes" id="UP001590951">
    <property type="component" value="Unassembled WGS sequence"/>
</dbReference>
<dbReference type="InterPro" id="IPR019734">
    <property type="entry name" value="TPR_rpt"/>
</dbReference>
<dbReference type="Pfam" id="PF07721">
    <property type="entry name" value="TPR_4"/>
    <property type="match status" value="1"/>
</dbReference>
<keyword evidence="2" id="KW-1185">Reference proteome</keyword>
<dbReference type="InterPro" id="IPR011717">
    <property type="entry name" value="TPR-4"/>
</dbReference>
<dbReference type="PANTHER" id="PTHR46082:SF6">
    <property type="entry name" value="AAA+ ATPASE DOMAIN-CONTAINING PROTEIN-RELATED"/>
    <property type="match status" value="1"/>
</dbReference>
<protein>
    <recommendedName>
        <fullName evidence="3">Kinesin light chain</fullName>
    </recommendedName>
</protein>
<comment type="caution">
    <text evidence="1">The sequence shown here is derived from an EMBL/GenBank/DDBJ whole genome shotgun (WGS) entry which is preliminary data.</text>
</comment>
<accession>A0ABR4B6C1</accession>
<dbReference type="PANTHER" id="PTHR46082">
    <property type="entry name" value="ATP/GTP-BINDING PROTEIN-RELATED"/>
    <property type="match status" value="1"/>
</dbReference>
<sequence length="290" mass="32701">MEANLQNDNVLTRLRLTLTDILKSQGKYTEAATILELLVTRADNDAWFRQIYYGSLEDFKTRLATIYLDQGSYGKAMSLFQSAIKCIEERLGKHHPQTLSANVNFAHLLQKIGHFQRAEMIVRECLSQTENILGSDHPATVTALQNLATLLQEQGRNEEALKMMQDVVRVEQKLYGPDELSSIVSMNNLAAMTFSIGRYRDAEKPSLDSWKQMAKLLGPEHDMALTCLYTHGMCLLLQRKDEAAEPALRQALDGIMKARGKNHNDILKFMNSLAILLQAGGRYAEAREVL</sequence>
<dbReference type="EMBL" id="JBHFEH010000023">
    <property type="protein sequence ID" value="KAL2052968.1"/>
    <property type="molecule type" value="Genomic_DNA"/>
</dbReference>
<dbReference type="SMART" id="SM00028">
    <property type="entry name" value="TPR"/>
    <property type="match status" value="4"/>
</dbReference>
<proteinExistence type="predicted"/>
<dbReference type="InterPro" id="IPR053137">
    <property type="entry name" value="NLR-like"/>
</dbReference>
<evidence type="ECO:0000313" key="2">
    <source>
        <dbReference type="Proteomes" id="UP001590951"/>
    </source>
</evidence>
<dbReference type="Gene3D" id="1.25.40.10">
    <property type="entry name" value="Tetratricopeptide repeat domain"/>
    <property type="match status" value="2"/>
</dbReference>
<organism evidence="1 2">
    <name type="scientific">Lepraria finkii</name>
    <dbReference type="NCBI Taxonomy" id="1340010"/>
    <lineage>
        <taxon>Eukaryota</taxon>
        <taxon>Fungi</taxon>
        <taxon>Dikarya</taxon>
        <taxon>Ascomycota</taxon>
        <taxon>Pezizomycotina</taxon>
        <taxon>Lecanoromycetes</taxon>
        <taxon>OSLEUM clade</taxon>
        <taxon>Lecanoromycetidae</taxon>
        <taxon>Lecanorales</taxon>
        <taxon>Lecanorineae</taxon>
        <taxon>Stereocaulaceae</taxon>
        <taxon>Lepraria</taxon>
    </lineage>
</organism>
<reference evidence="1 2" key="1">
    <citation type="submission" date="2024-09" db="EMBL/GenBank/DDBJ databases">
        <title>Rethinking Asexuality: The Enigmatic Case of Functional Sexual Genes in Lepraria (Stereocaulaceae).</title>
        <authorList>
            <person name="Doellman M."/>
            <person name="Sun Y."/>
            <person name="Barcenas-Pena A."/>
            <person name="Lumbsch H.T."/>
            <person name="Grewe F."/>
        </authorList>
    </citation>
    <scope>NUCLEOTIDE SEQUENCE [LARGE SCALE GENOMIC DNA]</scope>
    <source>
        <strain evidence="1 2">Grewe 0041</strain>
    </source>
</reference>
<evidence type="ECO:0000313" key="1">
    <source>
        <dbReference type="EMBL" id="KAL2052968.1"/>
    </source>
</evidence>
<evidence type="ECO:0008006" key="3">
    <source>
        <dbReference type="Google" id="ProtNLM"/>
    </source>
</evidence>
<dbReference type="Pfam" id="PF13424">
    <property type="entry name" value="TPR_12"/>
    <property type="match status" value="1"/>
</dbReference>
<name>A0ABR4B6C1_9LECA</name>
<dbReference type="InterPro" id="IPR011990">
    <property type="entry name" value="TPR-like_helical_dom_sf"/>
</dbReference>
<dbReference type="Pfam" id="PF13374">
    <property type="entry name" value="TPR_10"/>
    <property type="match status" value="2"/>
</dbReference>
<dbReference type="SUPFAM" id="SSF48452">
    <property type="entry name" value="TPR-like"/>
    <property type="match status" value="2"/>
</dbReference>
<gene>
    <name evidence="1" type="ORF">ABVK25_006605</name>
</gene>